<feature type="compositionally biased region" description="Basic and acidic residues" evidence="1">
    <location>
        <begin position="50"/>
        <end position="62"/>
    </location>
</feature>
<keyword evidence="2" id="KW-0732">Signal</keyword>
<feature type="region of interest" description="Disordered" evidence="1">
    <location>
        <begin position="50"/>
        <end position="83"/>
    </location>
</feature>
<organism evidence="3 4">
    <name type="scientific">Massilia soli</name>
    <dbReference type="NCBI Taxonomy" id="2792854"/>
    <lineage>
        <taxon>Bacteria</taxon>
        <taxon>Pseudomonadati</taxon>
        <taxon>Pseudomonadota</taxon>
        <taxon>Betaproteobacteria</taxon>
        <taxon>Burkholderiales</taxon>
        <taxon>Oxalobacteraceae</taxon>
        <taxon>Telluria group</taxon>
        <taxon>Massilia</taxon>
    </lineage>
</organism>
<evidence type="ECO:0008006" key="5">
    <source>
        <dbReference type="Google" id="ProtNLM"/>
    </source>
</evidence>
<evidence type="ECO:0000313" key="3">
    <source>
        <dbReference type="EMBL" id="MBZ2207300.1"/>
    </source>
</evidence>
<protein>
    <recommendedName>
        <fullName evidence="5">Cobalt transporter</fullName>
    </recommendedName>
</protein>
<reference evidence="3 4" key="1">
    <citation type="submission" date="2021-08" db="EMBL/GenBank/DDBJ databases">
        <title>Massilia sp. R798.</title>
        <authorList>
            <person name="Baek J.H."/>
            <person name="Jung H.S."/>
            <person name="Kim K.R."/>
            <person name="Jeon C.O."/>
        </authorList>
    </citation>
    <scope>NUCLEOTIDE SEQUENCE [LARGE SCALE GENOMIC DNA]</scope>
    <source>
        <strain evidence="3 4">R798</strain>
    </source>
</reference>
<evidence type="ECO:0000256" key="1">
    <source>
        <dbReference type="SAM" id="MobiDB-lite"/>
    </source>
</evidence>
<accession>A0ABS7SQ47</accession>
<evidence type="ECO:0000313" key="4">
    <source>
        <dbReference type="Proteomes" id="UP000809349"/>
    </source>
</evidence>
<feature type="signal peptide" evidence="2">
    <location>
        <begin position="1"/>
        <end position="23"/>
    </location>
</feature>
<feature type="chain" id="PRO_5046072647" description="Cobalt transporter" evidence="2">
    <location>
        <begin position="24"/>
        <end position="143"/>
    </location>
</feature>
<evidence type="ECO:0000256" key="2">
    <source>
        <dbReference type="SAM" id="SignalP"/>
    </source>
</evidence>
<feature type="compositionally biased region" description="Low complexity" evidence="1">
    <location>
        <begin position="63"/>
        <end position="78"/>
    </location>
</feature>
<keyword evidence="4" id="KW-1185">Reference proteome</keyword>
<comment type="caution">
    <text evidence="3">The sequence shown here is derived from an EMBL/GenBank/DDBJ whole genome shotgun (WGS) entry which is preliminary data.</text>
</comment>
<sequence length="143" mass="14535">MDRTLKTLMLWFLMALVPLQAGAAAMGMSCGPAHQQRMAEAMPVFMEHREHASDTAHHHDGADASAALADSATSADASDASEHAGHATCSGCSDLCVGAVAPPSSFNSLPAFSGAETIVIAPAPSVAGFVPDGPKRPPRGISA</sequence>
<dbReference type="EMBL" id="JAFBIL020000003">
    <property type="protein sequence ID" value="MBZ2207300.1"/>
    <property type="molecule type" value="Genomic_DNA"/>
</dbReference>
<proteinExistence type="predicted"/>
<dbReference type="Proteomes" id="UP000809349">
    <property type="component" value="Unassembled WGS sequence"/>
</dbReference>
<name>A0ABS7SQ47_9BURK</name>
<dbReference type="PROSITE" id="PS51257">
    <property type="entry name" value="PROKAR_LIPOPROTEIN"/>
    <property type="match status" value="1"/>
</dbReference>
<gene>
    <name evidence="3" type="ORF">I4X03_008505</name>
</gene>